<evidence type="ECO:0000256" key="2">
    <source>
        <dbReference type="ARBA" id="ARBA00022737"/>
    </source>
</evidence>
<comment type="caution">
    <text evidence="7">The sequence shown here is derived from an EMBL/GenBank/DDBJ whole genome shotgun (WGS) entry which is preliminary data.</text>
</comment>
<protein>
    <recommendedName>
        <fullName evidence="6">RRM domain-containing protein</fullName>
    </recommendedName>
</protein>
<feature type="domain" description="RRM" evidence="6">
    <location>
        <begin position="88"/>
        <end position="140"/>
    </location>
</feature>
<keyword evidence="2" id="KW-0677">Repeat</keyword>
<keyword evidence="1" id="KW-0597">Phosphoprotein</keyword>
<dbReference type="Pfam" id="PF00076">
    <property type="entry name" value="RRM_1"/>
    <property type="match status" value="2"/>
</dbReference>
<evidence type="ECO:0000256" key="5">
    <source>
        <dbReference type="SAM" id="MobiDB-lite"/>
    </source>
</evidence>
<dbReference type="Pfam" id="PF15519">
    <property type="entry name" value="RBM39linker"/>
    <property type="match status" value="1"/>
</dbReference>
<proteinExistence type="predicted"/>
<dbReference type="SUPFAM" id="SSF54928">
    <property type="entry name" value="RNA-binding domain, RBD"/>
    <property type="match status" value="3"/>
</dbReference>
<organism evidence="7 8">
    <name type="scientific">Symbiochloris irregularis</name>
    <dbReference type="NCBI Taxonomy" id="706552"/>
    <lineage>
        <taxon>Eukaryota</taxon>
        <taxon>Viridiplantae</taxon>
        <taxon>Chlorophyta</taxon>
        <taxon>core chlorophytes</taxon>
        <taxon>Trebouxiophyceae</taxon>
        <taxon>Trebouxiales</taxon>
        <taxon>Trebouxiaceae</taxon>
        <taxon>Symbiochloris</taxon>
    </lineage>
</organism>
<dbReference type="SMART" id="SM00360">
    <property type="entry name" value="RRM"/>
    <property type="match status" value="2"/>
</dbReference>
<dbReference type="GO" id="GO:0005634">
    <property type="term" value="C:nucleus"/>
    <property type="evidence" value="ECO:0007669"/>
    <property type="project" value="InterPro"/>
</dbReference>
<evidence type="ECO:0000259" key="6">
    <source>
        <dbReference type="PROSITE" id="PS50102"/>
    </source>
</evidence>
<dbReference type="CDD" id="cd12285">
    <property type="entry name" value="RRM3_RBM39_like"/>
    <property type="match status" value="1"/>
</dbReference>
<dbReference type="InterPro" id="IPR035979">
    <property type="entry name" value="RBD_domain_sf"/>
</dbReference>
<dbReference type="InterPro" id="IPR029123">
    <property type="entry name" value="RBM39_linker"/>
</dbReference>
<feature type="compositionally biased region" description="Basic and acidic residues" evidence="5">
    <location>
        <begin position="76"/>
        <end position="91"/>
    </location>
</feature>
<dbReference type="PANTHER" id="PTHR48036">
    <property type="entry name" value="SPLICING FACTOR (PAD-1), PUTATIVE (AFU_ORTHOLOGUE AFUA_1G15810)-RELATED"/>
    <property type="match status" value="1"/>
</dbReference>
<dbReference type="EMBL" id="JALJOQ010000060">
    <property type="protein sequence ID" value="KAK9803366.1"/>
    <property type="molecule type" value="Genomic_DNA"/>
</dbReference>
<keyword evidence="8" id="KW-1185">Reference proteome</keyword>
<evidence type="ECO:0000256" key="3">
    <source>
        <dbReference type="ARBA" id="ARBA00022884"/>
    </source>
</evidence>
<dbReference type="GO" id="GO:0006397">
    <property type="term" value="P:mRNA processing"/>
    <property type="evidence" value="ECO:0007669"/>
    <property type="project" value="InterPro"/>
</dbReference>
<dbReference type="NCBIfam" id="TIGR01622">
    <property type="entry name" value="SF-CC1"/>
    <property type="match status" value="1"/>
</dbReference>
<accession>A0AAW1P357</accession>
<evidence type="ECO:0000313" key="7">
    <source>
        <dbReference type="EMBL" id="KAK9803366.1"/>
    </source>
</evidence>
<feature type="domain" description="RRM" evidence="6">
    <location>
        <begin position="172"/>
        <end position="249"/>
    </location>
</feature>
<dbReference type="InterPro" id="IPR000504">
    <property type="entry name" value="RRM_dom"/>
</dbReference>
<evidence type="ECO:0000256" key="1">
    <source>
        <dbReference type="ARBA" id="ARBA00022553"/>
    </source>
</evidence>
<sequence>MAEFDEYAYLEKQMDRKGHANGTRSDDRHRSRDDKDRHKSRDRDRERGRDRDRDDKHRSKPSRQSRERRPHRSRSREKPSRRERTPPEVVDVKIIMDRNTRRSKGFSYIEYANREDIISALSLTGQLLLGQPVMVKSSEAEKNLAWEAAQQQSATLAQMNALAAGGAGAGPCKLFVGNLHSNIAEADLKQIFEPFGTVELITLQRDATGRSQGIAYVQYGNMSDATKAMQQIDGLEIGNQKVSVKIVALTPAETAAAAVAAHVDLDDAEDDYGGMKLTSNARAALMSRLAGQSAPGGANGASTSYPGAPPVQLSPPAQALTMEQGILGPASPIATPCILLKNMFDPAEETEQDWDQDIAEEAKEECSKYGGVLHVHVDRNSKGFVYLRLSRPCPRIVQYGVGLQILNAEVNLCNLSAQPCSMADTSGVTKLNGTLAGANLGQNCQCQAALWQRPFPRTCTHTL</sequence>
<dbReference type="PROSITE" id="PS50102">
    <property type="entry name" value="RRM"/>
    <property type="match status" value="2"/>
</dbReference>
<dbReference type="GO" id="GO:0003723">
    <property type="term" value="F:RNA binding"/>
    <property type="evidence" value="ECO:0007669"/>
    <property type="project" value="UniProtKB-UniRule"/>
</dbReference>
<feature type="compositionally biased region" description="Basic and acidic residues" evidence="5">
    <location>
        <begin position="12"/>
        <end position="57"/>
    </location>
</feature>
<dbReference type="InterPro" id="IPR012677">
    <property type="entry name" value="Nucleotide-bd_a/b_plait_sf"/>
</dbReference>
<evidence type="ECO:0000256" key="4">
    <source>
        <dbReference type="PROSITE-ProRule" id="PRU00176"/>
    </source>
</evidence>
<dbReference type="AlphaFoldDB" id="A0AAW1P357"/>
<dbReference type="Gene3D" id="3.30.70.330">
    <property type="match status" value="3"/>
</dbReference>
<dbReference type="Proteomes" id="UP001465755">
    <property type="component" value="Unassembled WGS sequence"/>
</dbReference>
<dbReference type="InterPro" id="IPR006509">
    <property type="entry name" value="RBM39_SF"/>
</dbReference>
<gene>
    <name evidence="7" type="ORF">WJX73_009745</name>
</gene>
<feature type="region of interest" description="Disordered" evidence="5">
    <location>
        <begin position="1"/>
        <end position="91"/>
    </location>
</feature>
<reference evidence="7 8" key="1">
    <citation type="journal article" date="2024" name="Nat. Commun.">
        <title>Phylogenomics reveals the evolutionary origins of lichenization in chlorophyte algae.</title>
        <authorList>
            <person name="Puginier C."/>
            <person name="Libourel C."/>
            <person name="Otte J."/>
            <person name="Skaloud P."/>
            <person name="Haon M."/>
            <person name="Grisel S."/>
            <person name="Petersen M."/>
            <person name="Berrin J.G."/>
            <person name="Delaux P.M."/>
            <person name="Dal Grande F."/>
            <person name="Keller J."/>
        </authorList>
    </citation>
    <scope>NUCLEOTIDE SEQUENCE [LARGE SCALE GENOMIC DNA]</scope>
    <source>
        <strain evidence="7 8">SAG 2036</strain>
    </source>
</reference>
<evidence type="ECO:0000313" key="8">
    <source>
        <dbReference type="Proteomes" id="UP001465755"/>
    </source>
</evidence>
<keyword evidence="3 4" id="KW-0694">RNA-binding</keyword>
<name>A0AAW1P357_9CHLO</name>
<feature type="compositionally biased region" description="Basic residues" evidence="5">
    <location>
        <begin position="58"/>
        <end position="75"/>
    </location>
</feature>